<keyword evidence="2" id="KW-0843">Virulence</keyword>
<dbReference type="OrthoDB" id="10054885at2759"/>
<name>G0NF39_CAEBE</name>
<dbReference type="STRING" id="135651.G0NF39"/>
<evidence type="ECO:0000259" key="3">
    <source>
        <dbReference type="Pfam" id="PF01476"/>
    </source>
</evidence>
<reference evidence="5" key="1">
    <citation type="submission" date="2011-07" db="EMBL/GenBank/DDBJ databases">
        <authorList>
            <consortium name="Caenorhabditis brenneri Sequencing and Analysis Consortium"/>
            <person name="Wilson R.K."/>
        </authorList>
    </citation>
    <scope>NUCLEOTIDE SEQUENCE [LARGE SCALE GENOMIC DNA]</scope>
    <source>
        <strain evidence="5">PB2801</strain>
    </source>
</reference>
<protein>
    <recommendedName>
        <fullName evidence="3">LysM domain-containing protein</fullName>
    </recommendedName>
</protein>
<dbReference type="PANTHER" id="PTHR34997:SF1">
    <property type="entry name" value="PEPTIDOGLYCAN-BINDING LYSIN DOMAIN"/>
    <property type="match status" value="1"/>
</dbReference>
<dbReference type="EMBL" id="GL379874">
    <property type="protein sequence ID" value="EGT59070.1"/>
    <property type="molecule type" value="Genomic_DNA"/>
</dbReference>
<evidence type="ECO:0000256" key="1">
    <source>
        <dbReference type="ARBA" id="ARBA00022669"/>
    </source>
</evidence>
<dbReference type="HOGENOM" id="CLU_963876_0_0_1"/>
<evidence type="ECO:0000313" key="4">
    <source>
        <dbReference type="EMBL" id="EGT59070.1"/>
    </source>
</evidence>
<accession>G0NF39</accession>
<dbReference type="InterPro" id="IPR036779">
    <property type="entry name" value="LysM_dom_sf"/>
</dbReference>
<organism evidence="5">
    <name type="scientific">Caenorhabditis brenneri</name>
    <name type="common">Nematode worm</name>
    <dbReference type="NCBI Taxonomy" id="135651"/>
    <lineage>
        <taxon>Eukaryota</taxon>
        <taxon>Metazoa</taxon>
        <taxon>Ecdysozoa</taxon>
        <taxon>Nematoda</taxon>
        <taxon>Chromadorea</taxon>
        <taxon>Rhabditida</taxon>
        <taxon>Rhabditina</taxon>
        <taxon>Rhabditomorpha</taxon>
        <taxon>Rhabditoidea</taxon>
        <taxon>Rhabditidae</taxon>
        <taxon>Peloderinae</taxon>
        <taxon>Caenorhabditis</taxon>
    </lineage>
</organism>
<keyword evidence="5" id="KW-1185">Reference proteome</keyword>
<dbReference type="Gene3D" id="3.10.350.10">
    <property type="entry name" value="LysM domain"/>
    <property type="match status" value="1"/>
</dbReference>
<evidence type="ECO:0000256" key="2">
    <source>
        <dbReference type="ARBA" id="ARBA00023026"/>
    </source>
</evidence>
<dbReference type="AlphaFoldDB" id="G0NF39"/>
<dbReference type="InParanoid" id="G0NF39"/>
<dbReference type="InterPro" id="IPR052210">
    <property type="entry name" value="LysM1-like"/>
</dbReference>
<proteinExistence type="predicted"/>
<dbReference type="InterPro" id="IPR018392">
    <property type="entry name" value="LysM"/>
</dbReference>
<evidence type="ECO:0000313" key="5">
    <source>
        <dbReference type="Proteomes" id="UP000008068"/>
    </source>
</evidence>
<dbReference type="Pfam" id="PF01476">
    <property type="entry name" value="LysM"/>
    <property type="match status" value="1"/>
</dbReference>
<dbReference type="PANTHER" id="PTHR34997">
    <property type="entry name" value="AM15"/>
    <property type="match status" value="1"/>
</dbReference>
<sequence length="289" mass="32645">MNDGLKCDNLEMGRRICVWSAQERTLGNMTCNYRMFVERDSSCLDLSRQFSITIDEFRFLNPTISCVQPIRRFTAICSSGESSIKNCSSIQAVPTDPQITCANLTQQFSMNIPLLMSLNPTLSCEKLNQTEQVCIGSGSFNPLKCIDFIRIAPEFDTCQKISNETGLSVNQLEMMNPSIDCSRTLIRNSLVCTSNLGMDTRTAQEIVVSSLKNLIPDLSEKFDEFLKNPSESNAVVLNQLMTSSIQKPEVNAKMKELYRLNIGFRRILDSQHPLPRQEYCDQVMRTTTT</sequence>
<dbReference type="GO" id="GO:0008061">
    <property type="term" value="F:chitin binding"/>
    <property type="evidence" value="ECO:0007669"/>
    <property type="project" value="UniProtKB-KW"/>
</dbReference>
<gene>
    <name evidence="4" type="ORF">CAEBREN_28322</name>
</gene>
<feature type="domain" description="LysM" evidence="3">
    <location>
        <begin position="156"/>
        <end position="185"/>
    </location>
</feature>
<keyword evidence="1" id="KW-0147">Chitin-binding</keyword>
<dbReference type="Proteomes" id="UP000008068">
    <property type="component" value="Unassembled WGS sequence"/>
</dbReference>
<dbReference type="eggNOG" id="KOG2806">
    <property type="taxonomic scope" value="Eukaryota"/>
</dbReference>